<dbReference type="EMBL" id="JBBPFD010000021">
    <property type="protein sequence ID" value="KAK7882171.1"/>
    <property type="molecule type" value="Genomic_DNA"/>
</dbReference>
<dbReference type="Proteomes" id="UP001460270">
    <property type="component" value="Unassembled WGS sequence"/>
</dbReference>
<sequence length="61" mass="6951">MLTVPDVTKLTRVIQRQPATKKFTRVIQEEPTITTVKRVITDTTYTSGSTNIELEGETEQR</sequence>
<gene>
    <name evidence="1" type="ORF">WMY93_028345</name>
</gene>
<protein>
    <submittedName>
        <fullName evidence="1">Uncharacterized protein</fullName>
    </submittedName>
</protein>
<keyword evidence="2" id="KW-1185">Reference proteome</keyword>
<evidence type="ECO:0000313" key="2">
    <source>
        <dbReference type="Proteomes" id="UP001460270"/>
    </source>
</evidence>
<comment type="caution">
    <text evidence="1">The sequence shown here is derived from an EMBL/GenBank/DDBJ whole genome shotgun (WGS) entry which is preliminary data.</text>
</comment>
<evidence type="ECO:0000313" key="1">
    <source>
        <dbReference type="EMBL" id="KAK7882171.1"/>
    </source>
</evidence>
<proteinExistence type="predicted"/>
<accession>A0AAW0MSK1</accession>
<organism evidence="1 2">
    <name type="scientific">Mugilogobius chulae</name>
    <name type="common">yellowstripe goby</name>
    <dbReference type="NCBI Taxonomy" id="88201"/>
    <lineage>
        <taxon>Eukaryota</taxon>
        <taxon>Metazoa</taxon>
        <taxon>Chordata</taxon>
        <taxon>Craniata</taxon>
        <taxon>Vertebrata</taxon>
        <taxon>Euteleostomi</taxon>
        <taxon>Actinopterygii</taxon>
        <taxon>Neopterygii</taxon>
        <taxon>Teleostei</taxon>
        <taxon>Neoteleostei</taxon>
        <taxon>Acanthomorphata</taxon>
        <taxon>Gobiaria</taxon>
        <taxon>Gobiiformes</taxon>
        <taxon>Gobioidei</taxon>
        <taxon>Gobiidae</taxon>
        <taxon>Gobionellinae</taxon>
        <taxon>Mugilogobius</taxon>
    </lineage>
</organism>
<name>A0AAW0MSK1_9GOBI</name>
<dbReference type="AlphaFoldDB" id="A0AAW0MSK1"/>
<reference evidence="2" key="1">
    <citation type="submission" date="2024-04" db="EMBL/GenBank/DDBJ databases">
        <title>Salinicola lusitanus LLJ914,a marine bacterium isolated from the Okinawa Trough.</title>
        <authorList>
            <person name="Li J."/>
        </authorList>
    </citation>
    <scope>NUCLEOTIDE SEQUENCE [LARGE SCALE GENOMIC DNA]</scope>
</reference>